<dbReference type="EMBL" id="JAACXV010014096">
    <property type="protein sequence ID" value="KAF7270425.1"/>
    <property type="molecule type" value="Genomic_DNA"/>
</dbReference>
<gene>
    <name evidence="1" type="ORF">GWI33_016620</name>
</gene>
<protein>
    <submittedName>
        <fullName evidence="1">Uncharacterized protein</fullName>
    </submittedName>
</protein>
<dbReference type="Proteomes" id="UP000625711">
    <property type="component" value="Unassembled WGS sequence"/>
</dbReference>
<sequence>MLICDLGPRGASRPVITRVFHVIIFGFNIGRDANSGRRGERTRPALETSPDYAALGYQLHRSVADGALSLSPSPFRSTLRTVYTAGCMISASMLSELVQTSSFHIQQ</sequence>
<keyword evidence="2" id="KW-1185">Reference proteome</keyword>
<dbReference type="AlphaFoldDB" id="A0A834HXR0"/>
<evidence type="ECO:0000313" key="2">
    <source>
        <dbReference type="Proteomes" id="UP000625711"/>
    </source>
</evidence>
<proteinExistence type="predicted"/>
<organism evidence="1 2">
    <name type="scientific">Rhynchophorus ferrugineus</name>
    <name type="common">Red palm weevil</name>
    <name type="synonym">Curculio ferrugineus</name>
    <dbReference type="NCBI Taxonomy" id="354439"/>
    <lineage>
        <taxon>Eukaryota</taxon>
        <taxon>Metazoa</taxon>
        <taxon>Ecdysozoa</taxon>
        <taxon>Arthropoda</taxon>
        <taxon>Hexapoda</taxon>
        <taxon>Insecta</taxon>
        <taxon>Pterygota</taxon>
        <taxon>Neoptera</taxon>
        <taxon>Endopterygota</taxon>
        <taxon>Coleoptera</taxon>
        <taxon>Polyphaga</taxon>
        <taxon>Cucujiformia</taxon>
        <taxon>Curculionidae</taxon>
        <taxon>Dryophthorinae</taxon>
        <taxon>Rhynchophorus</taxon>
    </lineage>
</organism>
<evidence type="ECO:0000313" key="1">
    <source>
        <dbReference type="EMBL" id="KAF7270425.1"/>
    </source>
</evidence>
<comment type="caution">
    <text evidence="1">The sequence shown here is derived from an EMBL/GenBank/DDBJ whole genome shotgun (WGS) entry which is preliminary data.</text>
</comment>
<reference evidence="1" key="1">
    <citation type="submission" date="2020-08" db="EMBL/GenBank/DDBJ databases">
        <title>Genome sequencing and assembly of the red palm weevil Rhynchophorus ferrugineus.</title>
        <authorList>
            <person name="Dias G.B."/>
            <person name="Bergman C.M."/>
            <person name="Manee M."/>
        </authorList>
    </citation>
    <scope>NUCLEOTIDE SEQUENCE</scope>
    <source>
        <strain evidence="1">AA-2017</strain>
        <tissue evidence="1">Whole larva</tissue>
    </source>
</reference>
<name>A0A834HXR0_RHYFE</name>
<accession>A0A834HXR0</accession>